<evidence type="ECO:0000313" key="2">
    <source>
        <dbReference type="EMBL" id="CAD1846718.1"/>
    </source>
</evidence>
<name>A0A6V7QUU6_ANACO</name>
<gene>
    <name evidence="2" type="ORF">CB5_LOCUS29929</name>
</gene>
<feature type="compositionally biased region" description="Low complexity" evidence="1">
    <location>
        <begin position="1"/>
        <end position="21"/>
    </location>
</feature>
<dbReference type="AlphaFoldDB" id="A0A6V7QUU6"/>
<feature type="region of interest" description="Disordered" evidence="1">
    <location>
        <begin position="1"/>
        <end position="33"/>
    </location>
</feature>
<sequence length="107" mass="11618">MAVGSVTATETTVGVGSAAAAGERRRGSRRWRGGGVAAVERRVRREATVKKKATVRNKERLILCHVGLAHSTPIAPTNQWELTSYPILLSTIQNNTEQHSQQSVTKL</sequence>
<organism evidence="2">
    <name type="scientific">Ananas comosus var. bracteatus</name>
    <name type="common">red pineapple</name>
    <dbReference type="NCBI Taxonomy" id="296719"/>
    <lineage>
        <taxon>Eukaryota</taxon>
        <taxon>Viridiplantae</taxon>
        <taxon>Streptophyta</taxon>
        <taxon>Embryophyta</taxon>
        <taxon>Tracheophyta</taxon>
        <taxon>Spermatophyta</taxon>
        <taxon>Magnoliopsida</taxon>
        <taxon>Liliopsida</taxon>
        <taxon>Poales</taxon>
        <taxon>Bromeliaceae</taxon>
        <taxon>Bromelioideae</taxon>
        <taxon>Ananas</taxon>
    </lineage>
</organism>
<accession>A0A6V7QUU6</accession>
<dbReference type="EMBL" id="CAJEUB010000022">
    <property type="protein sequence ID" value="CAD1846718.1"/>
    <property type="molecule type" value="Genomic_DNA"/>
</dbReference>
<evidence type="ECO:0000256" key="1">
    <source>
        <dbReference type="SAM" id="MobiDB-lite"/>
    </source>
</evidence>
<reference evidence="2" key="1">
    <citation type="submission" date="2020-07" db="EMBL/GenBank/DDBJ databases">
        <authorList>
            <person name="Lin J."/>
        </authorList>
    </citation>
    <scope>NUCLEOTIDE SEQUENCE</scope>
</reference>
<protein>
    <submittedName>
        <fullName evidence="2">Uncharacterized protein</fullName>
    </submittedName>
</protein>
<proteinExistence type="predicted"/>